<dbReference type="Pfam" id="PF00512">
    <property type="entry name" value="HisKA"/>
    <property type="match status" value="1"/>
</dbReference>
<name>A0ABM9EIW6_9HYPH</name>
<evidence type="ECO:0000256" key="5">
    <source>
        <dbReference type="ARBA" id="ARBA00022741"/>
    </source>
</evidence>
<dbReference type="SMART" id="SM00387">
    <property type="entry name" value="HATPase_c"/>
    <property type="match status" value="1"/>
</dbReference>
<dbReference type="EC" id="2.7.13.3" evidence="2"/>
<keyword evidence="7" id="KW-0067">ATP-binding</keyword>
<feature type="domain" description="Histidine kinase" evidence="10">
    <location>
        <begin position="22"/>
        <end position="238"/>
    </location>
</feature>
<dbReference type="Proteomes" id="UP001153050">
    <property type="component" value="Unassembled WGS sequence"/>
</dbReference>
<evidence type="ECO:0000256" key="8">
    <source>
        <dbReference type="ARBA" id="ARBA00023012"/>
    </source>
</evidence>
<sequence length="261" mass="28077">MMTRAELANVTRLTSLAALTASIAHEVNQPLAGIITNASTCLRMLAADPPNVEGARETARRAIRDGNRAADVITRLRALFSKRAAAIEPIDLNEATAEVVAVLSGDLQRNRAILRTKLADGLPRVGGNRVQLQQVIMNLLRNAVDAMTDVDDRARSILLKTEPDQDGHVRLSVQDAGVGFGPAGPDRIFDAFYTTKSDGMGIGLYVSRSIIEEFNGRLWAQGNDGPGVTLCFSIPKYVPDPATPDRIGPRRAPVNGVQAYP</sequence>
<dbReference type="PROSITE" id="PS50109">
    <property type="entry name" value="HIS_KIN"/>
    <property type="match status" value="1"/>
</dbReference>
<evidence type="ECO:0000313" key="12">
    <source>
        <dbReference type="Proteomes" id="UP001153050"/>
    </source>
</evidence>
<dbReference type="InterPro" id="IPR036890">
    <property type="entry name" value="HATPase_C_sf"/>
</dbReference>
<proteinExistence type="predicted"/>
<comment type="caution">
    <text evidence="11">The sequence shown here is derived from an EMBL/GenBank/DDBJ whole genome shotgun (WGS) entry which is preliminary data.</text>
</comment>
<reference evidence="11 12" key="1">
    <citation type="submission" date="2022-03" db="EMBL/GenBank/DDBJ databases">
        <authorList>
            <person name="Brunel B."/>
        </authorList>
    </citation>
    <scope>NUCLEOTIDE SEQUENCE [LARGE SCALE GENOMIC DNA]</scope>
    <source>
        <strain evidence="11">STM5069sample</strain>
    </source>
</reference>
<dbReference type="PANTHER" id="PTHR43065:SF10">
    <property type="entry name" value="PEROXIDE STRESS-ACTIVATED HISTIDINE KINASE MAK3"/>
    <property type="match status" value="1"/>
</dbReference>
<keyword evidence="5" id="KW-0547">Nucleotide-binding</keyword>
<evidence type="ECO:0000256" key="9">
    <source>
        <dbReference type="SAM" id="MobiDB-lite"/>
    </source>
</evidence>
<dbReference type="PRINTS" id="PR00344">
    <property type="entry name" value="BCTRLSENSOR"/>
</dbReference>
<evidence type="ECO:0000256" key="3">
    <source>
        <dbReference type="ARBA" id="ARBA00022553"/>
    </source>
</evidence>
<keyword evidence="12" id="KW-1185">Reference proteome</keyword>
<dbReference type="InterPro" id="IPR003594">
    <property type="entry name" value="HATPase_dom"/>
</dbReference>
<dbReference type="Gene3D" id="3.30.565.10">
    <property type="entry name" value="Histidine kinase-like ATPase, C-terminal domain"/>
    <property type="match status" value="1"/>
</dbReference>
<evidence type="ECO:0000259" key="10">
    <source>
        <dbReference type="PROSITE" id="PS50109"/>
    </source>
</evidence>
<dbReference type="GO" id="GO:0004673">
    <property type="term" value="F:protein histidine kinase activity"/>
    <property type="evidence" value="ECO:0007669"/>
    <property type="project" value="UniProtKB-EC"/>
</dbReference>
<comment type="catalytic activity">
    <reaction evidence="1">
        <text>ATP + protein L-histidine = ADP + protein N-phospho-L-histidine.</text>
        <dbReference type="EC" id="2.7.13.3"/>
    </reaction>
</comment>
<protein>
    <recommendedName>
        <fullName evidence="2">histidine kinase</fullName>
        <ecNumber evidence="2">2.7.13.3</ecNumber>
    </recommendedName>
</protein>
<dbReference type="Gene3D" id="1.10.287.130">
    <property type="match status" value="1"/>
</dbReference>
<dbReference type="InterPro" id="IPR005467">
    <property type="entry name" value="His_kinase_dom"/>
</dbReference>
<dbReference type="EMBL" id="CAKXZT010000170">
    <property type="protein sequence ID" value="CAH2408821.1"/>
    <property type="molecule type" value="Genomic_DNA"/>
</dbReference>
<dbReference type="PANTHER" id="PTHR43065">
    <property type="entry name" value="SENSOR HISTIDINE KINASE"/>
    <property type="match status" value="1"/>
</dbReference>
<dbReference type="CDD" id="cd00082">
    <property type="entry name" value="HisKA"/>
    <property type="match status" value="1"/>
</dbReference>
<evidence type="ECO:0000256" key="7">
    <source>
        <dbReference type="ARBA" id="ARBA00022840"/>
    </source>
</evidence>
<dbReference type="InterPro" id="IPR003661">
    <property type="entry name" value="HisK_dim/P_dom"/>
</dbReference>
<evidence type="ECO:0000256" key="6">
    <source>
        <dbReference type="ARBA" id="ARBA00022777"/>
    </source>
</evidence>
<evidence type="ECO:0000256" key="1">
    <source>
        <dbReference type="ARBA" id="ARBA00000085"/>
    </source>
</evidence>
<keyword evidence="4 11" id="KW-0808">Transferase</keyword>
<dbReference type="SUPFAM" id="SSF55874">
    <property type="entry name" value="ATPase domain of HSP90 chaperone/DNA topoisomerase II/histidine kinase"/>
    <property type="match status" value="1"/>
</dbReference>
<dbReference type="Pfam" id="PF02518">
    <property type="entry name" value="HATPase_c"/>
    <property type="match status" value="1"/>
</dbReference>
<organism evidence="11 12">
    <name type="scientific">Mesorhizobium escarrei</name>
    <dbReference type="NCBI Taxonomy" id="666018"/>
    <lineage>
        <taxon>Bacteria</taxon>
        <taxon>Pseudomonadati</taxon>
        <taxon>Pseudomonadota</taxon>
        <taxon>Alphaproteobacteria</taxon>
        <taxon>Hyphomicrobiales</taxon>
        <taxon>Phyllobacteriaceae</taxon>
        <taxon>Mesorhizobium</taxon>
    </lineage>
</organism>
<evidence type="ECO:0000256" key="4">
    <source>
        <dbReference type="ARBA" id="ARBA00022679"/>
    </source>
</evidence>
<keyword evidence="6 11" id="KW-0418">Kinase</keyword>
<dbReference type="SUPFAM" id="SSF47384">
    <property type="entry name" value="Homodimeric domain of signal transducing histidine kinase"/>
    <property type="match status" value="1"/>
</dbReference>
<dbReference type="InterPro" id="IPR004358">
    <property type="entry name" value="Sig_transdc_His_kin-like_C"/>
</dbReference>
<keyword evidence="3" id="KW-0597">Phosphoprotein</keyword>
<accession>A0ABM9EIW6</accession>
<dbReference type="SMART" id="SM00388">
    <property type="entry name" value="HisKA"/>
    <property type="match status" value="1"/>
</dbReference>
<gene>
    <name evidence="11" type="ORF">MES5069_710025</name>
</gene>
<evidence type="ECO:0000256" key="2">
    <source>
        <dbReference type="ARBA" id="ARBA00012438"/>
    </source>
</evidence>
<keyword evidence="8" id="KW-0902">Two-component regulatory system</keyword>
<dbReference type="InterPro" id="IPR036097">
    <property type="entry name" value="HisK_dim/P_sf"/>
</dbReference>
<feature type="region of interest" description="Disordered" evidence="9">
    <location>
        <begin position="242"/>
        <end position="261"/>
    </location>
</feature>
<evidence type="ECO:0000313" key="11">
    <source>
        <dbReference type="EMBL" id="CAH2408821.1"/>
    </source>
</evidence>